<feature type="compositionally biased region" description="Basic and acidic residues" evidence="1">
    <location>
        <begin position="15"/>
        <end position="28"/>
    </location>
</feature>
<name>A0ABD3HLC8_9MARC</name>
<feature type="region of interest" description="Disordered" evidence="1">
    <location>
        <begin position="1"/>
        <end position="130"/>
    </location>
</feature>
<accession>A0ABD3HLC8</accession>
<comment type="caution">
    <text evidence="2">The sequence shown here is derived from an EMBL/GenBank/DDBJ whole genome shotgun (WGS) entry which is preliminary data.</text>
</comment>
<feature type="compositionally biased region" description="Basic and acidic residues" evidence="1">
    <location>
        <begin position="114"/>
        <end position="124"/>
    </location>
</feature>
<evidence type="ECO:0000313" key="3">
    <source>
        <dbReference type="Proteomes" id="UP001633002"/>
    </source>
</evidence>
<feature type="region of interest" description="Disordered" evidence="1">
    <location>
        <begin position="221"/>
        <end position="262"/>
    </location>
</feature>
<gene>
    <name evidence="2" type="ORF">R1sor_005038</name>
</gene>
<dbReference type="AlphaFoldDB" id="A0ABD3HLC8"/>
<dbReference type="Proteomes" id="UP001633002">
    <property type="component" value="Unassembled WGS sequence"/>
</dbReference>
<evidence type="ECO:0000313" key="2">
    <source>
        <dbReference type="EMBL" id="KAL3691387.1"/>
    </source>
</evidence>
<feature type="region of interest" description="Disordered" evidence="1">
    <location>
        <begin position="153"/>
        <end position="200"/>
    </location>
</feature>
<protein>
    <submittedName>
        <fullName evidence="2">Uncharacterized protein</fullName>
    </submittedName>
</protein>
<feature type="compositionally biased region" description="Basic and acidic residues" evidence="1">
    <location>
        <begin position="156"/>
        <end position="172"/>
    </location>
</feature>
<feature type="compositionally biased region" description="Basic and acidic residues" evidence="1">
    <location>
        <begin position="73"/>
        <end position="95"/>
    </location>
</feature>
<organism evidence="2 3">
    <name type="scientific">Riccia sorocarpa</name>
    <dbReference type="NCBI Taxonomy" id="122646"/>
    <lineage>
        <taxon>Eukaryota</taxon>
        <taxon>Viridiplantae</taxon>
        <taxon>Streptophyta</taxon>
        <taxon>Embryophyta</taxon>
        <taxon>Marchantiophyta</taxon>
        <taxon>Marchantiopsida</taxon>
        <taxon>Marchantiidae</taxon>
        <taxon>Marchantiales</taxon>
        <taxon>Ricciaceae</taxon>
        <taxon>Riccia</taxon>
    </lineage>
</organism>
<evidence type="ECO:0000256" key="1">
    <source>
        <dbReference type="SAM" id="MobiDB-lite"/>
    </source>
</evidence>
<proteinExistence type="predicted"/>
<reference evidence="2 3" key="1">
    <citation type="submission" date="2024-09" db="EMBL/GenBank/DDBJ databases">
        <title>Chromosome-scale assembly of Riccia sorocarpa.</title>
        <authorList>
            <person name="Paukszto L."/>
        </authorList>
    </citation>
    <scope>NUCLEOTIDE SEQUENCE [LARGE SCALE GENOMIC DNA]</scope>
    <source>
        <strain evidence="2">LP-2024</strain>
        <tissue evidence="2">Aerial parts of the thallus</tissue>
    </source>
</reference>
<feature type="compositionally biased region" description="Polar residues" evidence="1">
    <location>
        <begin position="54"/>
        <end position="66"/>
    </location>
</feature>
<feature type="compositionally biased region" description="Polar residues" evidence="1">
    <location>
        <begin position="221"/>
        <end position="255"/>
    </location>
</feature>
<dbReference type="EMBL" id="JBJQOH010000003">
    <property type="protein sequence ID" value="KAL3691387.1"/>
    <property type="molecule type" value="Genomic_DNA"/>
</dbReference>
<sequence length="262" mass="29527">MTFRNRGQLGTYGSADRDISGLRTDPLEKNIATAFTTVKQTRKRRSSENVKSLMAQSSNPFSQLQNLGEELLEDKSDNKEDQGSGDKHDGQERTNSDVGDEDLPVTEARPAKGRPPEDKNHTPDRGNTSKRRIWGSLIPIYWKVDTFSQLLIPDQQSERVDGDQTEKPQKEYEDAELPDSGEGTSSKDKLNSVTHGPHLQKTVEIQEQTRASLLHNDQRINFSEYTCPSSKQKTSNNQLERTWSQQCMEGGQSSNVDKEETD</sequence>
<keyword evidence="3" id="KW-1185">Reference proteome</keyword>